<keyword evidence="1" id="KW-0472">Membrane</keyword>
<evidence type="ECO:0000313" key="2">
    <source>
        <dbReference type="EMBL" id="MYN08050.1"/>
    </source>
</evidence>
<dbReference type="Proteomes" id="UP000450676">
    <property type="component" value="Unassembled WGS sequence"/>
</dbReference>
<evidence type="ECO:0000256" key="1">
    <source>
        <dbReference type="SAM" id="Phobius"/>
    </source>
</evidence>
<dbReference type="EMBL" id="WWCU01000011">
    <property type="protein sequence ID" value="MYN08050.1"/>
    <property type="molecule type" value="Genomic_DNA"/>
</dbReference>
<keyword evidence="1" id="KW-0812">Transmembrane</keyword>
<organism evidence="2 3">
    <name type="scientific">Pseudoduganella aquatica</name>
    <dbReference type="NCBI Taxonomy" id="2660641"/>
    <lineage>
        <taxon>Bacteria</taxon>
        <taxon>Pseudomonadati</taxon>
        <taxon>Pseudomonadota</taxon>
        <taxon>Betaproteobacteria</taxon>
        <taxon>Burkholderiales</taxon>
        <taxon>Oxalobacteraceae</taxon>
        <taxon>Telluria group</taxon>
        <taxon>Pseudoduganella</taxon>
    </lineage>
</organism>
<evidence type="ECO:0000313" key="3">
    <source>
        <dbReference type="Proteomes" id="UP000450676"/>
    </source>
</evidence>
<proteinExistence type="predicted"/>
<keyword evidence="1" id="KW-1133">Transmembrane helix</keyword>
<dbReference type="RefSeq" id="WP_161072389.1">
    <property type="nucleotide sequence ID" value="NZ_WWCU01000011.1"/>
</dbReference>
<gene>
    <name evidence="2" type="ORF">GTP77_11970</name>
</gene>
<reference evidence="2 3" key="1">
    <citation type="submission" date="2019-12" db="EMBL/GenBank/DDBJ databases">
        <title>Novel species isolated from a subtropical stream in China.</title>
        <authorList>
            <person name="Lu H."/>
        </authorList>
    </citation>
    <scope>NUCLEOTIDE SEQUENCE [LARGE SCALE GENOMIC DNA]</scope>
    <source>
        <strain evidence="2 3">FT127W</strain>
    </source>
</reference>
<name>A0A7X4KMP0_9BURK</name>
<dbReference type="AlphaFoldDB" id="A0A7X4KMP0"/>
<sequence length="47" mass="5652">MSDTTDEQEKEAPRPPEWLMNSIVVIVAIQVVILVWTIWHYDLRLWE</sequence>
<accession>A0A7X4KMP0</accession>
<keyword evidence="3" id="KW-1185">Reference proteome</keyword>
<protein>
    <submittedName>
        <fullName evidence="2">Uncharacterized protein</fullName>
    </submittedName>
</protein>
<comment type="caution">
    <text evidence="2">The sequence shown here is derived from an EMBL/GenBank/DDBJ whole genome shotgun (WGS) entry which is preliminary data.</text>
</comment>
<feature type="transmembrane region" description="Helical" evidence="1">
    <location>
        <begin position="18"/>
        <end position="39"/>
    </location>
</feature>